<feature type="compositionally biased region" description="Basic and acidic residues" evidence="1">
    <location>
        <begin position="62"/>
        <end position="89"/>
    </location>
</feature>
<sequence>MGTGQAYEPAPPPQPRPLGAGGGAHGQPGQPIEIDESLKDLSRPQSQKPGNDTSPFTPPPQQEHRRGPADNSKRQERREERERDRHSNRSEQQVPPLPLPLTGGSSQM</sequence>
<protein>
    <submittedName>
        <fullName evidence="2">Uncharacterized protein</fullName>
    </submittedName>
</protein>
<proteinExistence type="predicted"/>
<name>A0A0G4HU41_9ALVE</name>
<accession>A0A0G4HU41</accession>
<gene>
    <name evidence="2" type="ORF">Cvel_8590</name>
</gene>
<dbReference type="AlphaFoldDB" id="A0A0G4HU41"/>
<dbReference type="VEuPathDB" id="CryptoDB:Cvel_8590"/>
<dbReference type="EMBL" id="CDMZ01003883">
    <property type="protein sequence ID" value="CEM47933.1"/>
    <property type="molecule type" value="Genomic_DNA"/>
</dbReference>
<reference evidence="2" key="1">
    <citation type="submission" date="2014-11" db="EMBL/GenBank/DDBJ databases">
        <authorList>
            <person name="Otto D Thomas"/>
            <person name="Naeem Raeece"/>
        </authorList>
    </citation>
    <scope>NUCLEOTIDE SEQUENCE</scope>
</reference>
<evidence type="ECO:0000313" key="2">
    <source>
        <dbReference type="EMBL" id="CEM47933.1"/>
    </source>
</evidence>
<evidence type="ECO:0000256" key="1">
    <source>
        <dbReference type="SAM" id="MobiDB-lite"/>
    </source>
</evidence>
<feature type="region of interest" description="Disordered" evidence="1">
    <location>
        <begin position="1"/>
        <end position="108"/>
    </location>
</feature>
<feature type="compositionally biased region" description="Polar residues" evidence="1">
    <location>
        <begin position="43"/>
        <end position="55"/>
    </location>
</feature>
<organism evidence="2">
    <name type="scientific">Chromera velia CCMP2878</name>
    <dbReference type="NCBI Taxonomy" id="1169474"/>
    <lineage>
        <taxon>Eukaryota</taxon>
        <taxon>Sar</taxon>
        <taxon>Alveolata</taxon>
        <taxon>Colpodellida</taxon>
        <taxon>Chromeraceae</taxon>
        <taxon>Chromera</taxon>
    </lineage>
</organism>